<name>A0A552WVI4_9MICO</name>
<dbReference type="Pfam" id="PF00756">
    <property type="entry name" value="Esterase"/>
    <property type="match status" value="1"/>
</dbReference>
<dbReference type="SUPFAM" id="SSF53474">
    <property type="entry name" value="alpha/beta-Hydrolases"/>
    <property type="match status" value="1"/>
</dbReference>
<evidence type="ECO:0008006" key="4">
    <source>
        <dbReference type="Google" id="ProtNLM"/>
    </source>
</evidence>
<dbReference type="PANTHER" id="PTHR48098">
    <property type="entry name" value="ENTEROCHELIN ESTERASE-RELATED"/>
    <property type="match status" value="1"/>
</dbReference>
<dbReference type="InterPro" id="IPR029058">
    <property type="entry name" value="AB_hydrolase_fold"/>
</dbReference>
<feature type="transmembrane region" description="Helical" evidence="1">
    <location>
        <begin position="61"/>
        <end position="85"/>
    </location>
</feature>
<dbReference type="InterPro" id="IPR050583">
    <property type="entry name" value="Mycobacterial_A85_antigen"/>
</dbReference>
<evidence type="ECO:0000256" key="1">
    <source>
        <dbReference type="SAM" id="Phobius"/>
    </source>
</evidence>
<proteinExistence type="predicted"/>
<dbReference type="PANTHER" id="PTHR48098:SF6">
    <property type="entry name" value="FERRI-BACILLIBACTIN ESTERASE BESA"/>
    <property type="match status" value="1"/>
</dbReference>
<reference evidence="2 3" key="1">
    <citation type="submission" date="2019-07" db="EMBL/GenBank/DDBJ databases">
        <title>Georgenia wutianyii sp. nov. and Georgenia *** sp. nov. isolated from plateau pika (Ochotona curzoniae) in the Qinghai-Tibet plateau of China.</title>
        <authorList>
            <person name="Tian Z."/>
        </authorList>
    </citation>
    <scope>NUCLEOTIDE SEQUENCE [LARGE SCALE GENOMIC DNA]</scope>
    <source>
        <strain evidence="2 3">Z446</strain>
    </source>
</reference>
<dbReference type="InterPro" id="IPR000801">
    <property type="entry name" value="Esterase-like"/>
</dbReference>
<dbReference type="AlphaFoldDB" id="A0A552WVI4"/>
<evidence type="ECO:0000313" key="2">
    <source>
        <dbReference type="EMBL" id="TRW46725.1"/>
    </source>
</evidence>
<keyword evidence="1" id="KW-0472">Membrane</keyword>
<protein>
    <recommendedName>
        <fullName evidence="4">Esterase</fullName>
    </recommendedName>
</protein>
<gene>
    <name evidence="2" type="ORF">FJ693_04340</name>
</gene>
<organism evidence="2 3">
    <name type="scientific">Georgenia yuyongxinii</name>
    <dbReference type="NCBI Taxonomy" id="2589797"/>
    <lineage>
        <taxon>Bacteria</taxon>
        <taxon>Bacillati</taxon>
        <taxon>Actinomycetota</taxon>
        <taxon>Actinomycetes</taxon>
        <taxon>Micrococcales</taxon>
        <taxon>Bogoriellaceae</taxon>
        <taxon>Georgenia</taxon>
    </lineage>
</organism>
<accession>A0A552WVI4</accession>
<dbReference type="Gene3D" id="3.40.50.1820">
    <property type="entry name" value="alpha/beta hydrolase"/>
    <property type="match status" value="1"/>
</dbReference>
<keyword evidence="3" id="KW-1185">Reference proteome</keyword>
<keyword evidence="1" id="KW-1133">Transmembrane helix</keyword>
<dbReference type="EMBL" id="VJXR01000007">
    <property type="protein sequence ID" value="TRW46725.1"/>
    <property type="molecule type" value="Genomic_DNA"/>
</dbReference>
<evidence type="ECO:0000313" key="3">
    <source>
        <dbReference type="Proteomes" id="UP000318693"/>
    </source>
</evidence>
<dbReference type="Proteomes" id="UP000318693">
    <property type="component" value="Unassembled WGS sequence"/>
</dbReference>
<keyword evidence="1" id="KW-0812">Transmembrane</keyword>
<sequence>MPNLSVGIVRGSGADKLLAHLAHQHGILTSPLVGTVLLLVAVVLGVGLVRKVRRAGGVRRLGATTVVLRGVAATGVVALAVGAYVNAYAGYLPTAGAVAQLVQPAQATTGGHLSSVQIPAPSLGIAGGSTEIYTPAGYESSPGRRYPVIYLITGSPGTPADWFRAGRVDSTLEALTRAHVIPPAIVVAMGTGAGAMEDTEYLNVVGGPQVETYYTDVVIAYIDAHYRTVPDRAHRVVGGISSGGFGALNVGLHHLDLYSTILAFEPYGDPGPGSVDRLLGGDLARYRANSPAEYIRTMDFSQPVRVFLDVGGATGRDVTAVQALARDLTARGQVVRFRVEPGEHHTWSETAAGLPYGLAFAGDQLRQGR</sequence>
<comment type="caution">
    <text evidence="2">The sequence shown here is derived from an EMBL/GenBank/DDBJ whole genome shotgun (WGS) entry which is preliminary data.</text>
</comment>
<feature type="transmembrane region" description="Helical" evidence="1">
    <location>
        <begin position="27"/>
        <end position="49"/>
    </location>
</feature>